<dbReference type="AlphaFoldDB" id="A0A645AXV2"/>
<sequence>MAHVCEELGFCPARLFGNFPCLAECFFVAGPLFYVGYHLGKEKEERFFLFGVNMVGPYRVEPYKTDKVVVVCHRNGYYAFYLLWFQQPPDTCRAVIR</sequence>
<dbReference type="EMBL" id="VSSQ01016548">
    <property type="protein sequence ID" value="MPM58000.1"/>
    <property type="molecule type" value="Genomic_DNA"/>
</dbReference>
<gene>
    <name evidence="1" type="ORF">SDC9_104829</name>
</gene>
<reference evidence="1" key="1">
    <citation type="submission" date="2019-08" db="EMBL/GenBank/DDBJ databases">
        <authorList>
            <person name="Kucharzyk K."/>
            <person name="Murdoch R.W."/>
            <person name="Higgins S."/>
            <person name="Loffler F."/>
        </authorList>
    </citation>
    <scope>NUCLEOTIDE SEQUENCE</scope>
</reference>
<proteinExistence type="predicted"/>
<evidence type="ECO:0000313" key="1">
    <source>
        <dbReference type="EMBL" id="MPM58000.1"/>
    </source>
</evidence>
<accession>A0A645AXV2</accession>
<organism evidence="1">
    <name type="scientific">bioreactor metagenome</name>
    <dbReference type="NCBI Taxonomy" id="1076179"/>
    <lineage>
        <taxon>unclassified sequences</taxon>
        <taxon>metagenomes</taxon>
        <taxon>ecological metagenomes</taxon>
    </lineage>
</organism>
<protein>
    <submittedName>
        <fullName evidence="1">Uncharacterized protein</fullName>
    </submittedName>
</protein>
<name>A0A645AXV2_9ZZZZ</name>
<comment type="caution">
    <text evidence="1">The sequence shown here is derived from an EMBL/GenBank/DDBJ whole genome shotgun (WGS) entry which is preliminary data.</text>
</comment>